<gene>
    <name evidence="3" type="ORF">JIFFFGFP_00001</name>
    <name evidence="2" type="ORF">KHKAIIHB_00001</name>
</gene>
<name>A0A7G9Y8V3_9EURY</name>
<feature type="domain" description="LTD" evidence="1">
    <location>
        <begin position="41"/>
        <end position="175"/>
    </location>
</feature>
<organism evidence="2">
    <name type="scientific">Candidatus Methanogaster sp. ANME-2c ERB4</name>
    <dbReference type="NCBI Taxonomy" id="2759911"/>
    <lineage>
        <taxon>Archaea</taxon>
        <taxon>Methanobacteriati</taxon>
        <taxon>Methanobacteriota</taxon>
        <taxon>Stenosarchaea group</taxon>
        <taxon>Methanomicrobia</taxon>
        <taxon>Methanosarcinales</taxon>
        <taxon>ANME-2 cluster</taxon>
        <taxon>Candidatus Methanogasteraceae</taxon>
        <taxon>Candidatus Methanogaster</taxon>
    </lineage>
</organism>
<protein>
    <recommendedName>
        <fullName evidence="1">LTD domain-containing protein</fullName>
    </recommendedName>
</protein>
<dbReference type="SUPFAM" id="SSF74853">
    <property type="entry name" value="Lamin A/C globular tail domain"/>
    <property type="match status" value="1"/>
</dbReference>
<evidence type="ECO:0000259" key="1">
    <source>
        <dbReference type="PROSITE" id="PS51841"/>
    </source>
</evidence>
<dbReference type="Gene3D" id="2.60.40.1260">
    <property type="entry name" value="Lamin Tail domain"/>
    <property type="match status" value="1"/>
</dbReference>
<dbReference type="AlphaFoldDB" id="A0A7G9Y8V3"/>
<evidence type="ECO:0000313" key="3">
    <source>
        <dbReference type="EMBL" id="QNO45837.1"/>
    </source>
</evidence>
<evidence type="ECO:0000313" key="2">
    <source>
        <dbReference type="EMBL" id="QNO44437.1"/>
    </source>
</evidence>
<dbReference type="EMBL" id="MT630972">
    <property type="protein sequence ID" value="QNO44437.1"/>
    <property type="molecule type" value="Genomic_DNA"/>
</dbReference>
<dbReference type="InterPro" id="IPR036415">
    <property type="entry name" value="Lamin_tail_dom_sf"/>
</dbReference>
<dbReference type="EMBL" id="MT631156">
    <property type="protein sequence ID" value="QNO45837.1"/>
    <property type="molecule type" value="Genomic_DNA"/>
</dbReference>
<reference evidence="2" key="1">
    <citation type="submission" date="2020-06" db="EMBL/GenBank/DDBJ databases">
        <title>Unique genomic features of the anaerobic methanotrophic archaea.</title>
        <authorList>
            <person name="Chadwick G.L."/>
            <person name="Skennerton C.T."/>
            <person name="Laso-Perez R."/>
            <person name="Leu A.O."/>
            <person name="Speth D.R."/>
            <person name="Yu H."/>
            <person name="Morgan-Lang C."/>
            <person name="Hatzenpichler R."/>
            <person name="Goudeau D."/>
            <person name="Malmstrom R."/>
            <person name="Brazelton W.J."/>
            <person name="Woyke T."/>
            <person name="Hallam S.J."/>
            <person name="Tyson G.W."/>
            <person name="Wegener G."/>
            <person name="Boetius A."/>
            <person name="Orphan V."/>
        </authorList>
    </citation>
    <scope>NUCLEOTIDE SEQUENCE</scope>
</reference>
<dbReference type="PROSITE" id="PS51841">
    <property type="entry name" value="LTD"/>
    <property type="match status" value="1"/>
</dbReference>
<accession>A0A7G9Y8V3</accession>
<sequence>MRSMMGIHEERSRSVETPYIKAIRMILVFMILGTALCVEANSSVPDRSENVMITEIYYDTYLKGDTNGEFIRIHNPTEDPIEIGGWQITDSEGVITFPSWADMDTGNCLYLAYNATAFYDETLQRADFEYGVDSDSTPDMIKTSGTTKLSNVGDEMILKDEKGEIVDVAIYGISDSDAVDGWTGTPVKVVDEGVILERDRDETTNEYEDTDSAGVPR</sequence>
<dbReference type="InterPro" id="IPR001322">
    <property type="entry name" value="Lamin_tail_dom"/>
</dbReference>
<proteinExistence type="predicted"/>
<dbReference type="Pfam" id="PF00932">
    <property type="entry name" value="LTD"/>
    <property type="match status" value="1"/>
</dbReference>